<gene>
    <name evidence="10" type="ORF">BKP64_00585</name>
</gene>
<name>A0A1D9GGM8_9GAMM</name>
<evidence type="ECO:0000256" key="5">
    <source>
        <dbReference type="ARBA" id="ARBA00012667"/>
    </source>
</evidence>
<evidence type="ECO:0000256" key="7">
    <source>
        <dbReference type="ARBA" id="ARBA00023235"/>
    </source>
</evidence>
<comment type="subunit">
    <text evidence="4">Homohexamer.</text>
</comment>
<dbReference type="SUPFAM" id="SSF55331">
    <property type="entry name" value="Tautomerase/MIF"/>
    <property type="match status" value="1"/>
</dbReference>
<dbReference type="Pfam" id="PF01361">
    <property type="entry name" value="Tautomerase"/>
    <property type="match status" value="1"/>
</dbReference>
<evidence type="ECO:0000313" key="11">
    <source>
        <dbReference type="Proteomes" id="UP000177445"/>
    </source>
</evidence>
<evidence type="ECO:0000256" key="8">
    <source>
        <dbReference type="ARBA" id="ARBA00029674"/>
    </source>
</evidence>
<dbReference type="STRING" id="1874317.BKP64_00585"/>
<comment type="catalytic activity">
    <reaction evidence="1">
        <text>(2Z,4E)-2-hydroxyhexa-2,4-dienedioate = (3E)-2-oxohex-3-enedioate</text>
        <dbReference type="Rhea" id="RHEA:33431"/>
        <dbReference type="ChEBI" id="CHEBI:28080"/>
        <dbReference type="ChEBI" id="CHEBI:64908"/>
        <dbReference type="EC" id="5.3.2.6"/>
    </reaction>
</comment>
<evidence type="ECO:0000256" key="3">
    <source>
        <dbReference type="ARBA" id="ARBA00006723"/>
    </source>
</evidence>
<protein>
    <recommendedName>
        <fullName evidence="6">2-hydroxymuconate tautomerase</fullName>
        <ecNumber evidence="5">5.3.2.6</ecNumber>
    </recommendedName>
    <alternativeName>
        <fullName evidence="8">4-oxalocrotonate tautomerase</fullName>
    </alternativeName>
</protein>
<proteinExistence type="inferred from homology"/>
<sequence>MPLVTINLIENVFDKKQKQEMIAKVTDAMVGIEGEAMRGLTWVVINEVSEGEWGIGGKPLSSDDVHKIQASAA</sequence>
<dbReference type="GO" id="GO:0016853">
    <property type="term" value="F:isomerase activity"/>
    <property type="evidence" value="ECO:0007669"/>
    <property type="project" value="UniProtKB-KW"/>
</dbReference>
<dbReference type="PANTHER" id="PTHR35530">
    <property type="entry name" value="TAUTOMERASE-RELATED"/>
    <property type="match status" value="1"/>
</dbReference>
<feature type="domain" description="4-oxalocrotonate tautomerase-like" evidence="9">
    <location>
        <begin position="2"/>
        <end position="61"/>
    </location>
</feature>
<evidence type="ECO:0000256" key="6">
    <source>
        <dbReference type="ARBA" id="ARBA00015750"/>
    </source>
</evidence>
<dbReference type="AlphaFoldDB" id="A0A1D9GGM8"/>
<comment type="function">
    <text evidence="2">Catalyzes the ketonization of 2-hydroxymuconate stereoselectively to yield 2-oxo-3-hexenedioate.</text>
</comment>
<evidence type="ECO:0000256" key="2">
    <source>
        <dbReference type="ARBA" id="ARBA00003024"/>
    </source>
</evidence>
<dbReference type="RefSeq" id="WP_070964573.1">
    <property type="nucleotide sequence ID" value="NZ_CP017715.1"/>
</dbReference>
<keyword evidence="11" id="KW-1185">Reference proteome</keyword>
<evidence type="ECO:0000259" key="9">
    <source>
        <dbReference type="Pfam" id="PF01361"/>
    </source>
</evidence>
<dbReference type="Proteomes" id="UP000177445">
    <property type="component" value="Chromosome"/>
</dbReference>
<evidence type="ECO:0000256" key="4">
    <source>
        <dbReference type="ARBA" id="ARBA00011643"/>
    </source>
</evidence>
<evidence type="ECO:0000313" key="10">
    <source>
        <dbReference type="EMBL" id="AOY86792.1"/>
    </source>
</evidence>
<accession>A0A1D9GGM8</accession>
<dbReference type="KEGG" id="msq:BKP64_00585"/>
<dbReference type="OrthoDB" id="8098375at2"/>
<dbReference type="InterPro" id="IPR004370">
    <property type="entry name" value="4-OT-like_dom"/>
</dbReference>
<dbReference type="Gene3D" id="3.30.429.10">
    <property type="entry name" value="Macrophage Migration Inhibitory Factor"/>
    <property type="match status" value="1"/>
</dbReference>
<dbReference type="InterPro" id="IPR014347">
    <property type="entry name" value="Tautomerase/MIF_sf"/>
</dbReference>
<dbReference type="EMBL" id="CP017715">
    <property type="protein sequence ID" value="AOY86792.1"/>
    <property type="molecule type" value="Genomic_DNA"/>
</dbReference>
<keyword evidence="7" id="KW-0413">Isomerase</keyword>
<comment type="similarity">
    <text evidence="3">Belongs to the 4-oxalocrotonate tautomerase family.</text>
</comment>
<reference evidence="10 11" key="1">
    <citation type="submission" date="2016-10" db="EMBL/GenBank/DDBJ databases">
        <title>Marinobacter salinus sp. nov., a moderately halophilic bacterium isolated from a tidal flat environment.</title>
        <authorList>
            <person name="Park S.-J."/>
        </authorList>
    </citation>
    <scope>NUCLEOTIDE SEQUENCE [LARGE SCALE GENOMIC DNA]</scope>
    <source>
        <strain evidence="10 11">Hb8</strain>
    </source>
</reference>
<evidence type="ECO:0000256" key="1">
    <source>
        <dbReference type="ARBA" id="ARBA00001379"/>
    </source>
</evidence>
<organism evidence="10 11">
    <name type="scientific">Marinobacter salinus</name>
    <dbReference type="NCBI Taxonomy" id="1874317"/>
    <lineage>
        <taxon>Bacteria</taxon>
        <taxon>Pseudomonadati</taxon>
        <taxon>Pseudomonadota</taxon>
        <taxon>Gammaproteobacteria</taxon>
        <taxon>Pseudomonadales</taxon>
        <taxon>Marinobacteraceae</taxon>
        <taxon>Marinobacter</taxon>
    </lineage>
</organism>
<dbReference type="PANTHER" id="PTHR35530:SF1">
    <property type="entry name" value="2-HYDROXYMUCONATE TAUTOMERASE"/>
    <property type="match status" value="1"/>
</dbReference>
<dbReference type="EC" id="5.3.2.6" evidence="5"/>